<accession>A0A5M3MR60</accession>
<evidence type="ECO:0008006" key="4">
    <source>
        <dbReference type="Google" id="ProtNLM"/>
    </source>
</evidence>
<evidence type="ECO:0000313" key="3">
    <source>
        <dbReference type="Proteomes" id="UP000053558"/>
    </source>
</evidence>
<dbReference type="OrthoDB" id="2841294at2759"/>
<dbReference type="Proteomes" id="UP000053558">
    <property type="component" value="Unassembled WGS sequence"/>
</dbReference>
<feature type="signal peptide" evidence="1">
    <location>
        <begin position="1"/>
        <end position="19"/>
    </location>
</feature>
<dbReference type="RefSeq" id="XP_007768551.1">
    <property type="nucleotide sequence ID" value="XM_007770361.1"/>
</dbReference>
<protein>
    <recommendedName>
        <fullName evidence="4">PEBP-like protein</fullName>
    </recommendedName>
</protein>
<evidence type="ECO:0000256" key="1">
    <source>
        <dbReference type="SAM" id="SignalP"/>
    </source>
</evidence>
<organism evidence="2 3">
    <name type="scientific">Coniophora puteana (strain RWD-64-598)</name>
    <name type="common">Brown rot fungus</name>
    <dbReference type="NCBI Taxonomy" id="741705"/>
    <lineage>
        <taxon>Eukaryota</taxon>
        <taxon>Fungi</taxon>
        <taxon>Dikarya</taxon>
        <taxon>Basidiomycota</taxon>
        <taxon>Agaricomycotina</taxon>
        <taxon>Agaricomycetes</taxon>
        <taxon>Agaricomycetidae</taxon>
        <taxon>Boletales</taxon>
        <taxon>Coniophorineae</taxon>
        <taxon>Coniophoraceae</taxon>
        <taxon>Coniophora</taxon>
    </lineage>
</organism>
<comment type="caution">
    <text evidence="2">The sequence shown here is derived from an EMBL/GenBank/DDBJ whole genome shotgun (WGS) entry which is preliminary data.</text>
</comment>
<dbReference type="OMA" id="DTMGHIL"/>
<dbReference type="AlphaFoldDB" id="A0A5M3MR60"/>
<dbReference type="Pfam" id="PF19271">
    <property type="entry name" value="Nis1"/>
    <property type="match status" value="1"/>
</dbReference>
<keyword evidence="1" id="KW-0732">Signal</keyword>
<reference evidence="3" key="1">
    <citation type="journal article" date="2012" name="Science">
        <title>The Paleozoic origin of enzymatic lignin decomposition reconstructed from 31 fungal genomes.</title>
        <authorList>
            <person name="Floudas D."/>
            <person name="Binder M."/>
            <person name="Riley R."/>
            <person name="Barry K."/>
            <person name="Blanchette R.A."/>
            <person name="Henrissat B."/>
            <person name="Martinez A.T."/>
            <person name="Otillar R."/>
            <person name="Spatafora J.W."/>
            <person name="Yadav J.S."/>
            <person name="Aerts A."/>
            <person name="Benoit I."/>
            <person name="Boyd A."/>
            <person name="Carlson A."/>
            <person name="Copeland A."/>
            <person name="Coutinho P.M."/>
            <person name="de Vries R.P."/>
            <person name="Ferreira P."/>
            <person name="Findley K."/>
            <person name="Foster B."/>
            <person name="Gaskell J."/>
            <person name="Glotzer D."/>
            <person name="Gorecki P."/>
            <person name="Heitman J."/>
            <person name="Hesse C."/>
            <person name="Hori C."/>
            <person name="Igarashi K."/>
            <person name="Jurgens J.A."/>
            <person name="Kallen N."/>
            <person name="Kersten P."/>
            <person name="Kohler A."/>
            <person name="Kuees U."/>
            <person name="Kumar T.K.A."/>
            <person name="Kuo A."/>
            <person name="LaButti K."/>
            <person name="Larrondo L.F."/>
            <person name="Lindquist E."/>
            <person name="Ling A."/>
            <person name="Lombard V."/>
            <person name="Lucas S."/>
            <person name="Lundell T."/>
            <person name="Martin R."/>
            <person name="McLaughlin D.J."/>
            <person name="Morgenstern I."/>
            <person name="Morin E."/>
            <person name="Murat C."/>
            <person name="Nagy L.G."/>
            <person name="Nolan M."/>
            <person name="Ohm R.A."/>
            <person name="Patyshakuliyeva A."/>
            <person name="Rokas A."/>
            <person name="Ruiz-Duenas F.J."/>
            <person name="Sabat G."/>
            <person name="Salamov A."/>
            <person name="Samejima M."/>
            <person name="Schmutz J."/>
            <person name="Slot J.C."/>
            <person name="St John F."/>
            <person name="Stenlid J."/>
            <person name="Sun H."/>
            <person name="Sun S."/>
            <person name="Syed K."/>
            <person name="Tsang A."/>
            <person name="Wiebenga A."/>
            <person name="Young D."/>
            <person name="Pisabarro A."/>
            <person name="Eastwood D.C."/>
            <person name="Martin F."/>
            <person name="Cullen D."/>
            <person name="Grigoriev I.V."/>
            <person name="Hibbett D.S."/>
        </authorList>
    </citation>
    <scope>NUCLEOTIDE SEQUENCE [LARGE SCALE GENOMIC DNA]</scope>
    <source>
        <strain evidence="3">RWD-64-598 SS2</strain>
    </source>
</reference>
<evidence type="ECO:0000313" key="2">
    <source>
        <dbReference type="EMBL" id="EIW81135.1"/>
    </source>
</evidence>
<dbReference type="InterPro" id="IPR045469">
    <property type="entry name" value="Nis1"/>
</dbReference>
<dbReference type="EMBL" id="JH711578">
    <property type="protein sequence ID" value="EIW81135.1"/>
    <property type="molecule type" value="Genomic_DNA"/>
</dbReference>
<dbReference type="KEGG" id="cput:CONPUDRAFT_82182"/>
<name>A0A5M3MR60_CONPW</name>
<proteinExistence type="predicted"/>
<gene>
    <name evidence="2" type="ORF">CONPUDRAFT_82182</name>
</gene>
<keyword evidence="3" id="KW-1185">Reference proteome</keyword>
<dbReference type="GeneID" id="19210375"/>
<sequence>MNFATTLFSVFFFIASVLSQGVRLSSPTDGQTVSPGQQIVVSVTRPPTLSSSEEVAVVLGLTTCSTSTGCPAPTDGLAHVLYNGPYSPAYPDPNPAHLQPHQNFTVAIPADMQQGKAVLSVSHFALLGAALIPWTQFANVTVDVQ</sequence>
<feature type="chain" id="PRO_5024457596" description="PEBP-like protein" evidence="1">
    <location>
        <begin position="20"/>
        <end position="145"/>
    </location>
</feature>